<organism evidence="6 7">
    <name type="scientific">Bacillus seohaeanensis</name>
    <dbReference type="NCBI Taxonomy" id="284580"/>
    <lineage>
        <taxon>Bacteria</taxon>
        <taxon>Bacillati</taxon>
        <taxon>Bacillota</taxon>
        <taxon>Bacilli</taxon>
        <taxon>Bacillales</taxon>
        <taxon>Bacillaceae</taxon>
        <taxon>Bacillus</taxon>
    </lineage>
</organism>
<feature type="region of interest" description="Disordered" evidence="4">
    <location>
        <begin position="1"/>
        <end position="30"/>
    </location>
</feature>
<protein>
    <submittedName>
        <fullName evidence="6">Methyl-accepting chemotaxis protein</fullName>
    </submittedName>
</protein>
<evidence type="ECO:0000256" key="1">
    <source>
        <dbReference type="ARBA" id="ARBA00004370"/>
    </source>
</evidence>
<evidence type="ECO:0000256" key="4">
    <source>
        <dbReference type="SAM" id="MobiDB-lite"/>
    </source>
</evidence>
<comment type="caution">
    <text evidence="6">The sequence shown here is derived from an EMBL/GenBank/DDBJ whole genome shotgun (WGS) entry which is preliminary data.</text>
</comment>
<evidence type="ECO:0000313" key="7">
    <source>
        <dbReference type="Proteomes" id="UP001597506"/>
    </source>
</evidence>
<evidence type="ECO:0000256" key="3">
    <source>
        <dbReference type="PROSITE-ProRule" id="PRU00284"/>
    </source>
</evidence>
<accession>A0ABW5RRB5</accession>
<feature type="domain" description="Methyl-accepting transducer" evidence="5">
    <location>
        <begin position="1"/>
        <end position="240"/>
    </location>
</feature>
<name>A0ABW5RRB5_9BACI</name>
<dbReference type="EMBL" id="JBHUMF010000020">
    <property type="protein sequence ID" value="MFD2680871.1"/>
    <property type="molecule type" value="Genomic_DNA"/>
</dbReference>
<dbReference type="PROSITE" id="PS50111">
    <property type="entry name" value="CHEMOTAXIS_TRANSDUC_2"/>
    <property type="match status" value="1"/>
</dbReference>
<keyword evidence="7" id="KW-1185">Reference proteome</keyword>
<proteinExistence type="predicted"/>
<evidence type="ECO:0000313" key="6">
    <source>
        <dbReference type="EMBL" id="MFD2680871.1"/>
    </source>
</evidence>
<comment type="subcellular location">
    <subcellularLocation>
        <location evidence="1">Membrane</location>
    </subcellularLocation>
</comment>
<dbReference type="Pfam" id="PF00015">
    <property type="entry name" value="MCPsignal"/>
    <property type="match status" value="1"/>
</dbReference>
<dbReference type="RefSeq" id="WP_377934677.1">
    <property type="nucleotide sequence ID" value="NZ_JBHUMF010000020.1"/>
</dbReference>
<dbReference type="InterPro" id="IPR004089">
    <property type="entry name" value="MCPsignal_dom"/>
</dbReference>
<dbReference type="PANTHER" id="PTHR32089:SF114">
    <property type="entry name" value="METHYL-ACCEPTING CHEMOTAXIS PROTEIN MCPB"/>
    <property type="match status" value="1"/>
</dbReference>
<dbReference type="SMART" id="SM00283">
    <property type="entry name" value="MA"/>
    <property type="match status" value="1"/>
</dbReference>
<evidence type="ECO:0000256" key="2">
    <source>
        <dbReference type="ARBA" id="ARBA00023224"/>
    </source>
</evidence>
<reference evidence="7" key="1">
    <citation type="journal article" date="2019" name="Int. J. Syst. Evol. Microbiol.">
        <title>The Global Catalogue of Microorganisms (GCM) 10K type strain sequencing project: providing services to taxonomists for standard genome sequencing and annotation.</title>
        <authorList>
            <consortium name="The Broad Institute Genomics Platform"/>
            <consortium name="The Broad Institute Genome Sequencing Center for Infectious Disease"/>
            <person name="Wu L."/>
            <person name="Ma J."/>
        </authorList>
    </citation>
    <scope>NUCLEOTIDE SEQUENCE [LARGE SCALE GENOMIC DNA]</scope>
    <source>
        <strain evidence="7">KCTC 3913</strain>
    </source>
</reference>
<dbReference type="Gene3D" id="1.10.287.950">
    <property type="entry name" value="Methyl-accepting chemotaxis protein"/>
    <property type="match status" value="1"/>
</dbReference>
<dbReference type="SUPFAM" id="SSF58104">
    <property type="entry name" value="Methyl-accepting chemotaxis protein (MCP) signaling domain"/>
    <property type="match status" value="1"/>
</dbReference>
<dbReference type="Proteomes" id="UP001597506">
    <property type="component" value="Unassembled WGS sequence"/>
</dbReference>
<evidence type="ECO:0000259" key="5">
    <source>
        <dbReference type="PROSITE" id="PS50111"/>
    </source>
</evidence>
<gene>
    <name evidence="6" type="ORF">ACFSUL_08940</name>
</gene>
<sequence>MATAVTEIANGASQSASDAEEANNKSSLLGERINEVYEKAKGMSEMAEKADDMNHSGIQQMGKLQESHQSSRQFISSMEKVILNLEDNVKTIESVMKTITDISSQTNLLALNASIEAARAGEHGKGFAVVADEVRKLAEQSVNATEEVRQSILDIQMSSEKAVEEMFKTKETVDDQHHVVQQTNQIFESTASLMKEMQVEITSVYNEVEKINADKDEVVNVIHMMSSTSEQTAASCQQVSASTDEQLRAIQSVTDSAEKLTQLSYELQESIGRFKI</sequence>
<dbReference type="PANTHER" id="PTHR32089">
    <property type="entry name" value="METHYL-ACCEPTING CHEMOTAXIS PROTEIN MCPB"/>
    <property type="match status" value="1"/>
</dbReference>
<keyword evidence="2 3" id="KW-0807">Transducer</keyword>